<dbReference type="RefSeq" id="WP_016099531.1">
    <property type="nucleotide sequence ID" value="NZ_CP020746.1"/>
</dbReference>
<evidence type="ECO:0000313" key="1">
    <source>
        <dbReference type="EMBL" id="ARJ25738.1"/>
    </source>
</evidence>
<dbReference type="EMBL" id="CP020746">
    <property type="protein sequence ID" value="ARJ25738.1"/>
    <property type="molecule type" value="Genomic_DNA"/>
</dbReference>
<geneLocation type="plasmid" evidence="1 2">
    <name>unnamed3</name>
</geneLocation>
<reference evidence="1 2" key="1">
    <citation type="submission" date="2017-04" db="EMBL/GenBank/DDBJ databases">
        <title>The Characteristic of a Fine Plant Growth-Promoting Rhizobacteria Bacillus mycoides Gnyt1 and its Whole Genome Sequencing Analysis.</title>
        <authorList>
            <person name="Li J.H."/>
            <person name="Yao T."/>
        </authorList>
    </citation>
    <scope>NUCLEOTIDE SEQUENCE [LARGE SCALE GENOMIC DNA]</scope>
    <source>
        <strain evidence="1 2">Gnyt1</strain>
        <plasmid evidence="2">Plasmid unnamed3</plasmid>
    </source>
</reference>
<accession>A0A1W6AIP2</accession>
<evidence type="ECO:0000313" key="2">
    <source>
        <dbReference type="Proteomes" id="UP000192932"/>
    </source>
</evidence>
<name>A0A1W6AIP2_BACMY</name>
<sequence>MREKEFSKGTHRLKVTKEMDIGTLLNRAHKVSTFDGKNLVVLDNGNLYDQMGRREVPVTNMFRYIKCVRNSDGIIIAKKNKPCGKLMQVIFERKAKQKVK</sequence>
<proteinExistence type="predicted"/>
<dbReference type="Pfam" id="PF17362">
    <property type="entry name" value="pXO2-34"/>
    <property type="match status" value="1"/>
</dbReference>
<dbReference type="AlphaFoldDB" id="A0A1W6AIP2"/>
<organism evidence="1 2">
    <name type="scientific">Bacillus mycoides</name>
    <dbReference type="NCBI Taxonomy" id="1405"/>
    <lineage>
        <taxon>Bacteria</taxon>
        <taxon>Bacillati</taxon>
        <taxon>Bacillota</taxon>
        <taxon>Bacilli</taxon>
        <taxon>Bacillales</taxon>
        <taxon>Bacillaceae</taxon>
        <taxon>Bacillus</taxon>
        <taxon>Bacillus cereus group</taxon>
    </lineage>
</organism>
<gene>
    <name evidence="1" type="ORF">B7492_32375</name>
</gene>
<keyword evidence="1" id="KW-0614">Plasmid</keyword>
<dbReference type="Proteomes" id="UP000192932">
    <property type="component" value="Plasmid unnamed3"/>
</dbReference>
<dbReference type="InterPro" id="IPR020270">
    <property type="entry name" value="Plasmid_pXO2-34"/>
</dbReference>
<protein>
    <submittedName>
        <fullName evidence="1">Uncharacterized protein</fullName>
    </submittedName>
</protein>